<feature type="region of interest" description="Disordered" evidence="1">
    <location>
        <begin position="76"/>
        <end position="114"/>
    </location>
</feature>
<feature type="compositionally biased region" description="Gly residues" evidence="1">
    <location>
        <begin position="227"/>
        <end position="237"/>
    </location>
</feature>
<evidence type="ECO:0000313" key="3">
    <source>
        <dbReference type="Proteomes" id="UP000019478"/>
    </source>
</evidence>
<dbReference type="EMBL" id="AMGY01000005">
    <property type="protein sequence ID" value="EXJ82277.1"/>
    <property type="molecule type" value="Genomic_DNA"/>
</dbReference>
<organism evidence="2 3">
    <name type="scientific">Capronia epimyces CBS 606.96</name>
    <dbReference type="NCBI Taxonomy" id="1182542"/>
    <lineage>
        <taxon>Eukaryota</taxon>
        <taxon>Fungi</taxon>
        <taxon>Dikarya</taxon>
        <taxon>Ascomycota</taxon>
        <taxon>Pezizomycotina</taxon>
        <taxon>Eurotiomycetes</taxon>
        <taxon>Chaetothyriomycetidae</taxon>
        <taxon>Chaetothyriales</taxon>
        <taxon>Herpotrichiellaceae</taxon>
        <taxon>Capronia</taxon>
    </lineage>
</organism>
<evidence type="ECO:0000313" key="2">
    <source>
        <dbReference type="EMBL" id="EXJ82277.1"/>
    </source>
</evidence>
<feature type="compositionally biased region" description="Polar residues" evidence="1">
    <location>
        <begin position="76"/>
        <end position="95"/>
    </location>
</feature>
<reference evidence="2 3" key="1">
    <citation type="submission" date="2013-03" db="EMBL/GenBank/DDBJ databases">
        <title>The Genome Sequence of Capronia epimyces CBS 606.96.</title>
        <authorList>
            <consortium name="The Broad Institute Genomics Platform"/>
            <person name="Cuomo C."/>
            <person name="de Hoog S."/>
            <person name="Gorbushina A."/>
            <person name="Walker B."/>
            <person name="Young S.K."/>
            <person name="Zeng Q."/>
            <person name="Gargeya S."/>
            <person name="Fitzgerald M."/>
            <person name="Haas B."/>
            <person name="Abouelleil A."/>
            <person name="Allen A.W."/>
            <person name="Alvarado L."/>
            <person name="Arachchi H.M."/>
            <person name="Berlin A.M."/>
            <person name="Chapman S.B."/>
            <person name="Gainer-Dewar J."/>
            <person name="Goldberg J."/>
            <person name="Griggs A."/>
            <person name="Gujja S."/>
            <person name="Hansen M."/>
            <person name="Howarth C."/>
            <person name="Imamovic A."/>
            <person name="Ireland A."/>
            <person name="Larimer J."/>
            <person name="McCowan C."/>
            <person name="Murphy C."/>
            <person name="Pearson M."/>
            <person name="Poon T.W."/>
            <person name="Priest M."/>
            <person name="Roberts A."/>
            <person name="Saif S."/>
            <person name="Shea T."/>
            <person name="Sisk P."/>
            <person name="Sykes S."/>
            <person name="Wortman J."/>
            <person name="Nusbaum C."/>
            <person name="Birren B."/>
        </authorList>
    </citation>
    <scope>NUCLEOTIDE SEQUENCE [LARGE SCALE GENOMIC DNA]</scope>
    <source>
        <strain evidence="2 3">CBS 606.96</strain>
    </source>
</reference>
<gene>
    <name evidence="2" type="ORF">A1O3_06090</name>
</gene>
<protein>
    <submittedName>
        <fullName evidence="2">Uncharacterized protein</fullName>
    </submittedName>
</protein>
<accession>W9XP03</accession>
<sequence>MEEVHDHDAEWLARANLLLQWVTPELMDREMLRDLVEDASLLTTRSNEISLTLWVLQYIYNIAELVGDPVFGHTNSTANSNHSPSAQAGLSQPITSAVEASRNTSRNTAGNYREVPDKRDRNWKFQCDVCGHKVRRWDEFHRHITMGTGRKGFTVMRAKPPNEMTWYGVDKNGSKYSGNIIVASPTESRYDSRMNIQNPCRDRIREFVQKRKAVKEQKDKAIQQMHGSGGGTGSTGG</sequence>
<feature type="compositionally biased region" description="Polar residues" evidence="1">
    <location>
        <begin position="101"/>
        <end position="110"/>
    </location>
</feature>
<feature type="region of interest" description="Disordered" evidence="1">
    <location>
        <begin position="215"/>
        <end position="237"/>
    </location>
</feature>
<dbReference type="AlphaFoldDB" id="W9XP03"/>
<keyword evidence="3" id="KW-1185">Reference proteome</keyword>
<evidence type="ECO:0000256" key="1">
    <source>
        <dbReference type="SAM" id="MobiDB-lite"/>
    </source>
</evidence>
<dbReference type="Proteomes" id="UP000019478">
    <property type="component" value="Unassembled WGS sequence"/>
</dbReference>
<dbReference type="HOGENOM" id="CLU_1204771_0_0_1"/>
<comment type="caution">
    <text evidence="2">The sequence shown here is derived from an EMBL/GenBank/DDBJ whole genome shotgun (WGS) entry which is preliminary data.</text>
</comment>
<dbReference type="OrthoDB" id="10557401at2759"/>
<dbReference type="GeneID" id="19170200"/>
<dbReference type="RefSeq" id="XP_007734400.1">
    <property type="nucleotide sequence ID" value="XM_007736210.1"/>
</dbReference>
<proteinExistence type="predicted"/>
<name>W9XP03_9EURO</name>